<feature type="domain" description="BD-FAE-like" evidence="2">
    <location>
        <begin position="134"/>
        <end position="204"/>
    </location>
</feature>
<accession>A0A9D1IIV5</accession>
<dbReference type="AlphaFoldDB" id="A0A9D1IIV5"/>
<name>A0A9D1IIV5_9BURK</name>
<evidence type="ECO:0000256" key="1">
    <source>
        <dbReference type="ARBA" id="ARBA00022801"/>
    </source>
</evidence>
<dbReference type="Pfam" id="PF20434">
    <property type="entry name" value="BD-FAE"/>
    <property type="match status" value="1"/>
</dbReference>
<protein>
    <submittedName>
        <fullName evidence="3">Alpha/beta hydrolase</fullName>
    </submittedName>
</protein>
<dbReference type="SUPFAM" id="SSF53474">
    <property type="entry name" value="alpha/beta-Hydrolases"/>
    <property type="match status" value="1"/>
</dbReference>
<dbReference type="PANTHER" id="PTHR48081:SF6">
    <property type="entry name" value="PEPTIDASE S9 PROLYL OLIGOPEPTIDASE CATALYTIC DOMAIN-CONTAINING PROTEIN"/>
    <property type="match status" value="1"/>
</dbReference>
<dbReference type="Gene3D" id="3.40.50.1820">
    <property type="entry name" value="alpha/beta hydrolase"/>
    <property type="match status" value="1"/>
</dbReference>
<dbReference type="EMBL" id="DVMY01000071">
    <property type="protein sequence ID" value="HIU37476.1"/>
    <property type="molecule type" value="Genomic_DNA"/>
</dbReference>
<comment type="caution">
    <text evidence="3">The sequence shown here is derived from an EMBL/GenBank/DDBJ whole genome shotgun (WGS) entry which is preliminary data.</text>
</comment>
<reference evidence="3" key="1">
    <citation type="submission" date="2020-10" db="EMBL/GenBank/DDBJ databases">
        <authorList>
            <person name="Gilroy R."/>
        </authorList>
    </citation>
    <scope>NUCLEOTIDE SEQUENCE</scope>
    <source>
        <strain evidence="3">7463</strain>
    </source>
</reference>
<sequence>MSEWAIPSAVFANEWHLKASSNIRELKNHPYLKAFASHLMPRPADIDRDLKISEVSRLMPWHGYVNTKDILHSLNRLIDDCAEGKQVFFSFYEDKNRADQTGLFFFRGKPGAPFALICPGGGFAYVGSLHEGFPLAQAVSEKGFNAFVIQYRIGGARVACEDLAQALAWIIDHAKELEVAPTGYSLWGGSAGARMAAYLGSYGSAAFGAAETPRAAAVVMEYTGHTDYTDKDPPTYAVVSRNDPIADHETMRQRLLRLSALGISTKFRLCNYADHGFGLGTGSDAEGWLNEAVEFWINQLKDK</sequence>
<gene>
    <name evidence="3" type="ORF">IAC56_04310</name>
</gene>
<dbReference type="Proteomes" id="UP000824083">
    <property type="component" value="Unassembled WGS sequence"/>
</dbReference>
<dbReference type="InterPro" id="IPR050300">
    <property type="entry name" value="GDXG_lipolytic_enzyme"/>
</dbReference>
<keyword evidence="1 3" id="KW-0378">Hydrolase</keyword>
<reference evidence="3" key="2">
    <citation type="journal article" date="2021" name="PeerJ">
        <title>Extensive microbial diversity within the chicken gut microbiome revealed by metagenomics and culture.</title>
        <authorList>
            <person name="Gilroy R."/>
            <person name="Ravi A."/>
            <person name="Getino M."/>
            <person name="Pursley I."/>
            <person name="Horton D.L."/>
            <person name="Alikhan N.F."/>
            <person name="Baker D."/>
            <person name="Gharbi K."/>
            <person name="Hall N."/>
            <person name="Watson M."/>
            <person name="Adriaenssens E.M."/>
            <person name="Foster-Nyarko E."/>
            <person name="Jarju S."/>
            <person name="Secka A."/>
            <person name="Antonio M."/>
            <person name="Oren A."/>
            <person name="Chaudhuri R.R."/>
            <person name="La Ragione R."/>
            <person name="Hildebrand F."/>
            <person name="Pallen M.J."/>
        </authorList>
    </citation>
    <scope>NUCLEOTIDE SEQUENCE</scope>
    <source>
        <strain evidence="3">7463</strain>
    </source>
</reference>
<organism evidence="3 4">
    <name type="scientific">Candidatus Aphodousia faecigallinarum</name>
    <dbReference type="NCBI Taxonomy" id="2840677"/>
    <lineage>
        <taxon>Bacteria</taxon>
        <taxon>Pseudomonadati</taxon>
        <taxon>Pseudomonadota</taxon>
        <taxon>Betaproteobacteria</taxon>
        <taxon>Burkholderiales</taxon>
        <taxon>Sutterellaceae</taxon>
        <taxon>Sutterellaceae incertae sedis</taxon>
        <taxon>Candidatus Aphodousia</taxon>
    </lineage>
</organism>
<evidence type="ECO:0000259" key="2">
    <source>
        <dbReference type="Pfam" id="PF20434"/>
    </source>
</evidence>
<evidence type="ECO:0000313" key="4">
    <source>
        <dbReference type="Proteomes" id="UP000824083"/>
    </source>
</evidence>
<dbReference type="GO" id="GO:0016787">
    <property type="term" value="F:hydrolase activity"/>
    <property type="evidence" value="ECO:0007669"/>
    <property type="project" value="UniProtKB-KW"/>
</dbReference>
<dbReference type="InterPro" id="IPR029058">
    <property type="entry name" value="AB_hydrolase_fold"/>
</dbReference>
<evidence type="ECO:0000313" key="3">
    <source>
        <dbReference type="EMBL" id="HIU37476.1"/>
    </source>
</evidence>
<proteinExistence type="predicted"/>
<dbReference type="InterPro" id="IPR049492">
    <property type="entry name" value="BD-FAE-like_dom"/>
</dbReference>
<dbReference type="PANTHER" id="PTHR48081">
    <property type="entry name" value="AB HYDROLASE SUPERFAMILY PROTEIN C4A8.06C"/>
    <property type="match status" value="1"/>
</dbReference>